<name>A0A1V4KTW6_PATFA</name>
<accession>A0A1V4KTW6</accession>
<dbReference type="Proteomes" id="UP000190648">
    <property type="component" value="Unassembled WGS sequence"/>
</dbReference>
<gene>
    <name evidence="1" type="ORF">AV530_001202</name>
</gene>
<protein>
    <submittedName>
        <fullName evidence="1">Uncharacterized protein</fullName>
    </submittedName>
</protein>
<evidence type="ECO:0000313" key="1">
    <source>
        <dbReference type="EMBL" id="OPJ87816.1"/>
    </source>
</evidence>
<comment type="caution">
    <text evidence="1">The sequence shown here is derived from an EMBL/GenBank/DDBJ whole genome shotgun (WGS) entry which is preliminary data.</text>
</comment>
<reference evidence="1 2" key="1">
    <citation type="submission" date="2016-02" db="EMBL/GenBank/DDBJ databases">
        <title>Band-tailed pigeon sequencing and assembly.</title>
        <authorList>
            <person name="Soares A.E."/>
            <person name="Novak B.J."/>
            <person name="Rice E.S."/>
            <person name="O'Connell B."/>
            <person name="Chang D."/>
            <person name="Weber S."/>
            <person name="Shapiro B."/>
        </authorList>
    </citation>
    <scope>NUCLEOTIDE SEQUENCE [LARGE SCALE GENOMIC DNA]</scope>
    <source>
        <strain evidence="1">BTP2013</strain>
        <tissue evidence="1">Blood</tissue>
    </source>
</reference>
<dbReference type="EMBL" id="LSYS01001700">
    <property type="protein sequence ID" value="OPJ87816.1"/>
    <property type="molecule type" value="Genomic_DNA"/>
</dbReference>
<keyword evidence="2" id="KW-1185">Reference proteome</keyword>
<proteinExistence type="predicted"/>
<evidence type="ECO:0000313" key="2">
    <source>
        <dbReference type="Proteomes" id="UP000190648"/>
    </source>
</evidence>
<sequence length="68" mass="7474">MHCNHHIVFLKCPIEITTISSFSNNSLTNHSFLQYAALTHLHGRLKEAVRALVHQNTAVSAVLVPGSP</sequence>
<dbReference type="AlphaFoldDB" id="A0A1V4KTW6"/>
<organism evidence="1 2">
    <name type="scientific">Patagioenas fasciata monilis</name>
    <dbReference type="NCBI Taxonomy" id="372326"/>
    <lineage>
        <taxon>Eukaryota</taxon>
        <taxon>Metazoa</taxon>
        <taxon>Chordata</taxon>
        <taxon>Craniata</taxon>
        <taxon>Vertebrata</taxon>
        <taxon>Euteleostomi</taxon>
        <taxon>Archelosauria</taxon>
        <taxon>Archosauria</taxon>
        <taxon>Dinosauria</taxon>
        <taxon>Saurischia</taxon>
        <taxon>Theropoda</taxon>
        <taxon>Coelurosauria</taxon>
        <taxon>Aves</taxon>
        <taxon>Neognathae</taxon>
        <taxon>Neoaves</taxon>
        <taxon>Columbimorphae</taxon>
        <taxon>Columbiformes</taxon>
        <taxon>Columbidae</taxon>
        <taxon>Patagioenas</taxon>
    </lineage>
</organism>